<dbReference type="GO" id="GO:0043565">
    <property type="term" value="F:sequence-specific DNA binding"/>
    <property type="evidence" value="ECO:0007669"/>
    <property type="project" value="InterPro"/>
</dbReference>
<dbReference type="AlphaFoldDB" id="A0AAD3XDY5"/>
<dbReference type="Gene3D" id="2.20.25.80">
    <property type="entry name" value="WRKY domain"/>
    <property type="match status" value="1"/>
</dbReference>
<keyword evidence="3" id="KW-0238">DNA-binding</keyword>
<evidence type="ECO:0000256" key="2">
    <source>
        <dbReference type="ARBA" id="ARBA00023015"/>
    </source>
</evidence>
<dbReference type="SUPFAM" id="SSF118290">
    <property type="entry name" value="WRKY DNA-binding domain"/>
    <property type="match status" value="1"/>
</dbReference>
<dbReference type="Proteomes" id="UP001279734">
    <property type="component" value="Unassembled WGS sequence"/>
</dbReference>
<evidence type="ECO:0000259" key="7">
    <source>
        <dbReference type="PROSITE" id="PS50811"/>
    </source>
</evidence>
<dbReference type="Pfam" id="PF03106">
    <property type="entry name" value="WRKY"/>
    <property type="match status" value="1"/>
</dbReference>
<keyword evidence="5" id="KW-0539">Nucleus</keyword>
<dbReference type="SMART" id="SM00774">
    <property type="entry name" value="WRKY"/>
    <property type="match status" value="1"/>
</dbReference>
<gene>
    <name evidence="8" type="ORF">Nepgr_003621</name>
</gene>
<evidence type="ECO:0000256" key="4">
    <source>
        <dbReference type="ARBA" id="ARBA00023163"/>
    </source>
</evidence>
<evidence type="ECO:0000313" key="8">
    <source>
        <dbReference type="EMBL" id="GMH01782.1"/>
    </source>
</evidence>
<keyword evidence="9" id="KW-1185">Reference proteome</keyword>
<dbReference type="PROSITE" id="PS50811">
    <property type="entry name" value="WRKY"/>
    <property type="match status" value="1"/>
</dbReference>
<feature type="region of interest" description="Disordered" evidence="6">
    <location>
        <begin position="108"/>
        <end position="151"/>
    </location>
</feature>
<dbReference type="FunFam" id="2.20.25.80:FF:000003">
    <property type="entry name" value="WRKY transcription factor 57"/>
    <property type="match status" value="1"/>
</dbReference>
<proteinExistence type="predicted"/>
<keyword evidence="2" id="KW-0805">Transcription regulation</keyword>
<feature type="domain" description="WRKY" evidence="7">
    <location>
        <begin position="163"/>
        <end position="215"/>
    </location>
</feature>
<feature type="region of interest" description="Disordered" evidence="6">
    <location>
        <begin position="65"/>
        <end position="84"/>
    </location>
</feature>
<comment type="subcellular location">
    <subcellularLocation>
        <location evidence="1">Nucleus</location>
    </subcellularLocation>
</comment>
<keyword evidence="4" id="KW-0804">Transcription</keyword>
<feature type="compositionally biased region" description="Low complexity" evidence="6">
    <location>
        <begin position="108"/>
        <end position="122"/>
    </location>
</feature>
<name>A0AAD3XDY5_NEPGR</name>
<comment type="caution">
    <text evidence="8">The sequence shown here is derived from an EMBL/GenBank/DDBJ whole genome shotgun (WGS) entry which is preliminary data.</text>
</comment>
<dbReference type="GO" id="GO:0005634">
    <property type="term" value="C:nucleus"/>
    <property type="evidence" value="ECO:0007669"/>
    <property type="project" value="UniProtKB-SubCell"/>
</dbReference>
<reference evidence="8" key="1">
    <citation type="submission" date="2023-05" db="EMBL/GenBank/DDBJ databases">
        <title>Nepenthes gracilis genome sequencing.</title>
        <authorList>
            <person name="Fukushima K."/>
        </authorList>
    </citation>
    <scope>NUCLEOTIDE SEQUENCE</scope>
    <source>
        <strain evidence="8">SING2019-196</strain>
    </source>
</reference>
<sequence length="329" mass="36548">MDDPDKPDPATELNELSCWTLGPDSEDNDYFFGSDRESTILGEFGWNYSSSELEPTLEPGHFTCTDRVKADDEPSDMVAASSSSQLPANAAFQRLYSAAPSVVTAEASTTATSNPSVSSSSSEDLPEKSTVSGGGKPGETSTKVKKKGQKRIRQQRFAFMTKSEVDHLEDGYRWRKYGQKAVKNSPFPRSYYRCTNSKCTVKKRVERSSENPTVVHLAANLLLRLCKTITKECSLTGRVRLVLLNLNKFLMVKRKGHFLSILPWPPGCLLMMGFLGTLCPMGCGTYDMDFSADRSNTIHIPYFEVKCRLCTPCRSSLLHACTQHLEALH</sequence>
<dbReference type="InterPro" id="IPR003657">
    <property type="entry name" value="WRKY_dom"/>
</dbReference>
<dbReference type="GO" id="GO:0003700">
    <property type="term" value="F:DNA-binding transcription factor activity"/>
    <property type="evidence" value="ECO:0007669"/>
    <property type="project" value="InterPro"/>
</dbReference>
<evidence type="ECO:0000256" key="1">
    <source>
        <dbReference type="ARBA" id="ARBA00004123"/>
    </source>
</evidence>
<evidence type="ECO:0000256" key="3">
    <source>
        <dbReference type="ARBA" id="ARBA00023125"/>
    </source>
</evidence>
<dbReference type="PANTHER" id="PTHR31221">
    <property type="entry name" value="WRKY TRANSCRIPTION FACTOR PROTEIN 1-RELATED"/>
    <property type="match status" value="1"/>
</dbReference>
<dbReference type="PANTHER" id="PTHR31221:SF334">
    <property type="entry name" value="WRKY TRANSCRIPTION FACTOR 57-RELATED"/>
    <property type="match status" value="1"/>
</dbReference>
<evidence type="ECO:0000256" key="6">
    <source>
        <dbReference type="SAM" id="MobiDB-lite"/>
    </source>
</evidence>
<evidence type="ECO:0000256" key="5">
    <source>
        <dbReference type="ARBA" id="ARBA00023242"/>
    </source>
</evidence>
<protein>
    <recommendedName>
        <fullName evidence="7">WRKY domain-containing protein</fullName>
    </recommendedName>
</protein>
<accession>A0AAD3XDY5</accession>
<dbReference type="EMBL" id="BSYO01000003">
    <property type="protein sequence ID" value="GMH01782.1"/>
    <property type="molecule type" value="Genomic_DNA"/>
</dbReference>
<evidence type="ECO:0000313" key="9">
    <source>
        <dbReference type="Proteomes" id="UP001279734"/>
    </source>
</evidence>
<dbReference type="InterPro" id="IPR036576">
    <property type="entry name" value="WRKY_dom_sf"/>
</dbReference>
<dbReference type="InterPro" id="IPR044810">
    <property type="entry name" value="WRKY_plant"/>
</dbReference>
<organism evidence="8 9">
    <name type="scientific">Nepenthes gracilis</name>
    <name type="common">Slender pitcher plant</name>
    <dbReference type="NCBI Taxonomy" id="150966"/>
    <lineage>
        <taxon>Eukaryota</taxon>
        <taxon>Viridiplantae</taxon>
        <taxon>Streptophyta</taxon>
        <taxon>Embryophyta</taxon>
        <taxon>Tracheophyta</taxon>
        <taxon>Spermatophyta</taxon>
        <taxon>Magnoliopsida</taxon>
        <taxon>eudicotyledons</taxon>
        <taxon>Gunneridae</taxon>
        <taxon>Pentapetalae</taxon>
        <taxon>Caryophyllales</taxon>
        <taxon>Nepenthaceae</taxon>
        <taxon>Nepenthes</taxon>
    </lineage>
</organism>